<proteinExistence type="predicted"/>
<dbReference type="KEGG" id="bcai:K788_0002788"/>
<name>A0A0P0RD63_9BURK</name>
<protein>
    <submittedName>
        <fullName evidence="1">Uncharacterized protein</fullName>
    </submittedName>
</protein>
<dbReference type="Proteomes" id="UP000019146">
    <property type="component" value="Chromosome 2"/>
</dbReference>
<reference evidence="1 2" key="1">
    <citation type="journal article" date="2014" name="Genome Announc.">
        <title>Draft Genome Sequence of the Haloacid-Degrading Burkholderia caribensis Strain MBA4.</title>
        <authorList>
            <person name="Pan Y."/>
            <person name="Kong K.F."/>
            <person name="Tsang J.S."/>
        </authorList>
    </citation>
    <scope>NUCLEOTIDE SEQUENCE [LARGE SCALE GENOMIC DNA]</scope>
    <source>
        <strain evidence="1 2">MBA4</strain>
    </source>
</reference>
<accession>A0A0P0RD63</accession>
<organism evidence="1 2">
    <name type="scientific">Paraburkholderia caribensis MBA4</name>
    <dbReference type="NCBI Taxonomy" id="1323664"/>
    <lineage>
        <taxon>Bacteria</taxon>
        <taxon>Pseudomonadati</taxon>
        <taxon>Pseudomonadota</taxon>
        <taxon>Betaproteobacteria</taxon>
        <taxon>Burkholderiales</taxon>
        <taxon>Burkholderiaceae</taxon>
        <taxon>Paraburkholderia</taxon>
    </lineage>
</organism>
<dbReference type="EMBL" id="CP012747">
    <property type="protein sequence ID" value="ALL66268.1"/>
    <property type="molecule type" value="Genomic_DNA"/>
</dbReference>
<evidence type="ECO:0000313" key="1">
    <source>
        <dbReference type="EMBL" id="ALL66268.1"/>
    </source>
</evidence>
<dbReference type="AlphaFoldDB" id="A0A0P0RD63"/>
<sequence>MRFAARIVRRSVSRAMLQEHDGTRLRDVRGTSFCGWK</sequence>
<evidence type="ECO:0000313" key="2">
    <source>
        <dbReference type="Proteomes" id="UP000019146"/>
    </source>
</evidence>
<gene>
    <name evidence="1" type="ORF">K788_0002788</name>
</gene>